<dbReference type="InterPro" id="IPR001640">
    <property type="entry name" value="Lgt"/>
</dbReference>
<dbReference type="InterPro" id="IPR050553">
    <property type="entry name" value="Thioredoxin_ResA/DsbE_sf"/>
</dbReference>
<keyword evidence="8" id="KW-1185">Reference proteome</keyword>
<reference evidence="7" key="1">
    <citation type="submission" date="2021-10" db="EMBL/GenBank/DDBJ databases">
        <title>The diversity and Nitrogen Metabolism of Culturable Nitrate-Utilizing Bacteria Within the Oxygen Minimum Zone of the Changjiang (Yangtze River)Estuary.</title>
        <authorList>
            <person name="Zhang D."/>
            <person name="Zheng J."/>
            <person name="Liu S."/>
            <person name="He W."/>
        </authorList>
    </citation>
    <scope>NUCLEOTIDE SEQUENCE</scope>
    <source>
        <strain evidence="7">FXH-223</strain>
    </source>
</reference>
<dbReference type="SUPFAM" id="SSF52833">
    <property type="entry name" value="Thioredoxin-like"/>
    <property type="match status" value="1"/>
</dbReference>
<evidence type="ECO:0000256" key="1">
    <source>
        <dbReference type="ARBA" id="ARBA00004196"/>
    </source>
</evidence>
<keyword evidence="5" id="KW-0812">Transmembrane</keyword>
<gene>
    <name evidence="7" type="ORF">LL252_02945</name>
</gene>
<feature type="transmembrane region" description="Helical" evidence="5">
    <location>
        <begin position="43"/>
        <end position="61"/>
    </location>
</feature>
<dbReference type="AlphaFoldDB" id="A0A9Q3YQC8"/>
<dbReference type="Pfam" id="PF01790">
    <property type="entry name" value="LGT"/>
    <property type="match status" value="1"/>
</dbReference>
<dbReference type="InterPro" id="IPR036249">
    <property type="entry name" value="Thioredoxin-like_sf"/>
</dbReference>
<dbReference type="GO" id="GO:0042158">
    <property type="term" value="P:lipoprotein biosynthetic process"/>
    <property type="evidence" value="ECO:0007669"/>
    <property type="project" value="InterPro"/>
</dbReference>
<dbReference type="PANTHER" id="PTHR42852">
    <property type="entry name" value="THIOL:DISULFIDE INTERCHANGE PROTEIN DSBE"/>
    <property type="match status" value="1"/>
</dbReference>
<dbReference type="Proteomes" id="UP001108027">
    <property type="component" value="Unassembled WGS sequence"/>
</dbReference>
<dbReference type="CDD" id="cd02966">
    <property type="entry name" value="TlpA_like_family"/>
    <property type="match status" value="1"/>
</dbReference>
<sequence length="272" mass="29270">MTAFHLGPLALPLAVLPWLAGVIVAWVLTAWRRRRKRPDAEPVLSWMLFTGLVGARLAFVLRYLDQYTGPLAMLDVRDGGFWWPGAVLGALAGLALAHWRGHRKALAEAGRVGTAGAVAALLTGLALAPLRAGDAPLPEATLYDLGGAPVALADAVGGRLTLINLWASWCPPCRREMPVLQQGQTDYPAVRFLYANQGEDAGTVRQYLSTEGLRLERVLLDPHRDLGRALGGGLPTTLLVDARGRVVNSHLGPLSAASLRHFIRSHLPSDQE</sequence>
<dbReference type="PROSITE" id="PS51352">
    <property type="entry name" value="THIOREDOXIN_2"/>
    <property type="match status" value="1"/>
</dbReference>
<comment type="subcellular location">
    <subcellularLocation>
        <location evidence="1">Cell envelope</location>
    </subcellularLocation>
</comment>
<organism evidence="7 8">
    <name type="scientific">Alloalcanivorax marinus</name>
    <dbReference type="NCBI Taxonomy" id="1177169"/>
    <lineage>
        <taxon>Bacteria</taxon>
        <taxon>Pseudomonadati</taxon>
        <taxon>Pseudomonadota</taxon>
        <taxon>Gammaproteobacteria</taxon>
        <taxon>Oceanospirillales</taxon>
        <taxon>Alcanivoracaceae</taxon>
        <taxon>Alloalcanivorax</taxon>
    </lineage>
</organism>
<dbReference type="GO" id="GO:0008961">
    <property type="term" value="F:phosphatidylglycerol-prolipoprotein diacylglyceryl transferase activity"/>
    <property type="evidence" value="ECO:0007669"/>
    <property type="project" value="InterPro"/>
</dbReference>
<dbReference type="PROSITE" id="PS00194">
    <property type="entry name" value="THIOREDOXIN_1"/>
    <property type="match status" value="1"/>
</dbReference>
<keyword evidence="4" id="KW-0676">Redox-active center</keyword>
<evidence type="ECO:0000256" key="4">
    <source>
        <dbReference type="ARBA" id="ARBA00023284"/>
    </source>
</evidence>
<evidence type="ECO:0000256" key="5">
    <source>
        <dbReference type="SAM" id="Phobius"/>
    </source>
</evidence>
<accession>A0A9Q3YQC8</accession>
<evidence type="ECO:0000313" key="7">
    <source>
        <dbReference type="EMBL" id="MCC4307518.1"/>
    </source>
</evidence>
<evidence type="ECO:0000256" key="3">
    <source>
        <dbReference type="ARBA" id="ARBA00023157"/>
    </source>
</evidence>
<feature type="transmembrane region" description="Helical" evidence="5">
    <location>
        <begin position="81"/>
        <end position="99"/>
    </location>
</feature>
<keyword evidence="5" id="KW-0472">Membrane</keyword>
<dbReference type="InterPro" id="IPR017937">
    <property type="entry name" value="Thioredoxin_CS"/>
</dbReference>
<keyword evidence="5" id="KW-1133">Transmembrane helix</keyword>
<name>A0A9Q3YQC8_9GAMM</name>
<evidence type="ECO:0000313" key="8">
    <source>
        <dbReference type="Proteomes" id="UP001108027"/>
    </source>
</evidence>
<dbReference type="InterPro" id="IPR013766">
    <property type="entry name" value="Thioredoxin_domain"/>
</dbReference>
<dbReference type="GO" id="GO:0030313">
    <property type="term" value="C:cell envelope"/>
    <property type="evidence" value="ECO:0007669"/>
    <property type="project" value="UniProtKB-SubCell"/>
</dbReference>
<proteinExistence type="predicted"/>
<dbReference type="Gene3D" id="3.40.30.10">
    <property type="entry name" value="Glutaredoxin"/>
    <property type="match status" value="1"/>
</dbReference>
<feature type="domain" description="Thioredoxin" evidence="6">
    <location>
        <begin position="131"/>
        <end position="268"/>
    </location>
</feature>
<keyword evidence="3" id="KW-1015">Disulfide bond</keyword>
<dbReference type="PANTHER" id="PTHR42852:SF6">
    <property type="entry name" value="THIOL:DISULFIDE INTERCHANGE PROTEIN DSBE"/>
    <property type="match status" value="1"/>
</dbReference>
<evidence type="ECO:0000256" key="2">
    <source>
        <dbReference type="ARBA" id="ARBA00022748"/>
    </source>
</evidence>
<dbReference type="GO" id="GO:0015036">
    <property type="term" value="F:disulfide oxidoreductase activity"/>
    <property type="evidence" value="ECO:0007669"/>
    <property type="project" value="UniProtKB-ARBA"/>
</dbReference>
<dbReference type="RefSeq" id="WP_228232786.1">
    <property type="nucleotide sequence ID" value="NZ_JAJGNA010000002.1"/>
</dbReference>
<dbReference type="InterPro" id="IPR013740">
    <property type="entry name" value="Redoxin"/>
</dbReference>
<feature type="transmembrane region" description="Helical" evidence="5">
    <location>
        <begin position="111"/>
        <end position="130"/>
    </location>
</feature>
<feature type="transmembrane region" description="Helical" evidence="5">
    <location>
        <begin position="6"/>
        <end position="31"/>
    </location>
</feature>
<comment type="caution">
    <text evidence="7">The sequence shown here is derived from an EMBL/GenBank/DDBJ whole genome shotgun (WGS) entry which is preliminary data.</text>
</comment>
<dbReference type="Pfam" id="PF08534">
    <property type="entry name" value="Redoxin"/>
    <property type="match status" value="1"/>
</dbReference>
<protein>
    <submittedName>
        <fullName evidence="7">Redoxin family protein</fullName>
    </submittedName>
</protein>
<dbReference type="GO" id="GO:0017004">
    <property type="term" value="P:cytochrome complex assembly"/>
    <property type="evidence" value="ECO:0007669"/>
    <property type="project" value="UniProtKB-KW"/>
</dbReference>
<keyword evidence="2" id="KW-0201">Cytochrome c-type biogenesis</keyword>
<evidence type="ECO:0000259" key="6">
    <source>
        <dbReference type="PROSITE" id="PS51352"/>
    </source>
</evidence>
<dbReference type="EMBL" id="JAJGNA010000002">
    <property type="protein sequence ID" value="MCC4307518.1"/>
    <property type="molecule type" value="Genomic_DNA"/>
</dbReference>
<dbReference type="GO" id="GO:0005886">
    <property type="term" value="C:plasma membrane"/>
    <property type="evidence" value="ECO:0007669"/>
    <property type="project" value="InterPro"/>
</dbReference>